<accession>A0A218ML84</accession>
<name>A0A218ML84_9VIRU</name>
<reference evidence="1" key="2">
    <citation type="journal article" date="2017" name="Nat. Commun.">
        <title>Single-virus genomics reveals hidden cosmopolitan and abundant viruses.</title>
        <authorList>
            <person name="Martinez-Hernandez F."/>
            <person name="Fornas O."/>
            <person name="Lluesma Gomez M."/>
            <person name="Bolduc B."/>
            <person name="de la Cruz Pena M.J."/>
            <person name="Martinez J.M."/>
            <person name="Anton J."/>
            <person name="Gasol J.M."/>
            <person name="Rosselli R."/>
            <person name="Rodriguez-Valera F."/>
            <person name="Sullivan M.B."/>
            <person name="Acinas S.G."/>
            <person name="Martinez-Garcia M."/>
        </authorList>
    </citation>
    <scope>NUCLEOTIDE SEQUENCE</scope>
</reference>
<protein>
    <submittedName>
        <fullName evidence="1">Uncharacterized protein</fullName>
    </submittedName>
</protein>
<dbReference type="EMBL" id="KY052811">
    <property type="protein sequence ID" value="ASF00039.1"/>
    <property type="molecule type" value="Genomic_DNA"/>
</dbReference>
<organism evidence="1">
    <name type="scientific">uncultured virus</name>
    <dbReference type="NCBI Taxonomy" id="340016"/>
    <lineage>
        <taxon>Viruses</taxon>
        <taxon>environmental samples</taxon>
    </lineage>
</organism>
<sequence>MATWKKVVVSGSIAQLANETFISGHITASGIVKAEHLFSTDDAQITDDLVVGGNIDLEGDIDVNGTANLDAVDIDGAVNVAAALTMATTNKIQFRDTAIYINSDADGHLEAVADTGISFKIGSTEQIILTDGLLAPTTTNDVDLGSAAKKFKNLFLTGDVTASGHAHVVGDITSSAIIKAEHFHSTDDAEITDNLTVGGDIDLEGSIDVNGTANLDVVDIDGAVNMATTALVTGVLTTTAIQVVNGGLALATNKKIQFRDSAIFINSDADGHLELVADTGISLKIGSTEQIILTDGVLRPTTANDIDLGTKALPYKDGFFRGSVSSSILIADDIVSSSAGYFSGDVLIDGTLTAGTFSPTSILNTSLVIGRDSTDQIKFSTNDQIIFRVGNADNVIFKASGEIEATSLDISGNADIAGDLTGLDNITSTNYVVGGHTIDDIDITSEFVDADAHIMSSKAIGARFAVKNADTTGTATNATNAAHVLITDNESTDEHNQLTFIEGAGGGGANRGLEADGHLTYNPSKGLVIAPNFSASGHIHAVGDITSSAIIKAEHLHSTDDAQVDDNLTVGGDIDLEGSIDVNGTANLDVVDIDGAVNMATTALVTGVLTTTAIQVVNGGLALATNKKVQFRDSAIYINSDADGFLELVADTGISFKIGSTEQFILKDGAISPTTTNDVDLGTATHKFKNLFLTGDVTASGHAHVVGDITSSATVRAEHLHSTDDASIADDLTVGGDADITGTLTAGTFAPTSILNTSLVVGRDSTDQIKFSTNDQIIFRVGNADNVIFKASGEIEATSLDISGNADIAGDLTGLDNVTSTNYIIGGHTIDDIDITSEFVDADAHIMSSKAIGARFAQKNADTTGTATNATNAAHVLITDNESTDEHNQITFIEGAGGGGANRGLEADGHLTYNPSKGLVIAPNFSASGHIHAAGDITSSAIISAEHLFSSDDAEITDNLTVGGDIDLEGSIDVNGTANLDVVDIDGAVNMATTALVTGVLTTTAIQVVNGGLALATNKKVQFRDSAIYINSDADGSLESVADTSITFKIGSTEQLSITDGVLAPTTTNDVDLGSATKKFKNLFLTGDITASGHAHVVGDITASGVLKGATGNIAGALVAATLDTGQGANELYDMDQNVKTTNAVTFATVNTGQGANELYGMDQAVKTNSNVQFADLQVDGDLVVAGTASFTNTTNLEIKDRFISLASGSTSVGDGGIVVNHFGGTYPSGSAFGYEGGTANRWAVQNEFAPTGSTFAPDAYMGIVTFSTSAPSGNPTYGGANYGYGNIHVETDTGDIFIFA</sequence>
<evidence type="ECO:0000313" key="1">
    <source>
        <dbReference type="EMBL" id="ASF00039.1"/>
    </source>
</evidence>
<proteinExistence type="predicted"/>
<reference evidence="1" key="1">
    <citation type="submission" date="2016-10" db="EMBL/GenBank/DDBJ databases">
        <authorList>
            <person name="Varghese N."/>
        </authorList>
    </citation>
    <scope>NUCLEOTIDE SEQUENCE</scope>
</reference>